<dbReference type="GO" id="GO:0000139">
    <property type="term" value="C:Golgi membrane"/>
    <property type="evidence" value="ECO:0007669"/>
    <property type="project" value="UniProtKB-SubCell"/>
</dbReference>
<evidence type="ECO:0000256" key="6">
    <source>
        <dbReference type="ARBA" id="ARBA00022692"/>
    </source>
</evidence>
<accession>A0AAN9AWX9</accession>
<feature type="transmembrane region" description="Helical" evidence="15">
    <location>
        <begin position="184"/>
        <end position="204"/>
    </location>
</feature>
<reference evidence="18 19" key="1">
    <citation type="submission" date="2024-02" db="EMBL/GenBank/DDBJ databases">
        <title>Chromosome-scale genome assembly of the rough periwinkle Littorina saxatilis.</title>
        <authorList>
            <person name="De Jode A."/>
            <person name="Faria R."/>
            <person name="Formenti G."/>
            <person name="Sims Y."/>
            <person name="Smith T.P."/>
            <person name="Tracey A."/>
            <person name="Wood J.M.D."/>
            <person name="Zagrodzka Z.B."/>
            <person name="Johannesson K."/>
            <person name="Butlin R.K."/>
            <person name="Leder E.H."/>
        </authorList>
    </citation>
    <scope>NUCLEOTIDE SEQUENCE [LARGE SCALE GENOMIC DNA]</scope>
    <source>
        <strain evidence="18">Snail1</strain>
        <tissue evidence="18">Muscle</tissue>
    </source>
</reference>
<comment type="similarity">
    <text evidence="4">Belongs to the ATG27 family.</text>
</comment>
<keyword evidence="10" id="KW-0333">Golgi apparatus</keyword>
<keyword evidence="8 15" id="KW-1133">Transmembrane helix</keyword>
<keyword evidence="13" id="KW-1015">Disulfide bond</keyword>
<keyword evidence="12 15" id="KW-0472">Membrane</keyword>
<keyword evidence="9" id="KW-0072">Autophagy</keyword>
<dbReference type="EMBL" id="JBAMIC010000018">
    <property type="protein sequence ID" value="KAK7094557.1"/>
    <property type="molecule type" value="Genomic_DNA"/>
</dbReference>
<evidence type="ECO:0000256" key="11">
    <source>
        <dbReference type="ARBA" id="ARBA00023128"/>
    </source>
</evidence>
<proteinExistence type="inferred from homology"/>
<evidence type="ECO:0000256" key="14">
    <source>
        <dbReference type="ARBA" id="ARBA00023329"/>
    </source>
</evidence>
<comment type="subcellular location">
    <subcellularLocation>
        <location evidence="2">Cytoplasmic vesicle membrane</location>
        <topology evidence="2">Single-pass type I membrane protein</topology>
    </subcellularLocation>
    <subcellularLocation>
        <location evidence="3">Golgi apparatus membrane</location>
    </subcellularLocation>
    <subcellularLocation>
        <location evidence="1">Mitochondrion membrane</location>
        <topology evidence="1">Single-pass membrane protein</topology>
    </subcellularLocation>
</comment>
<sequence>MLPSKPTSIHLLTVFLCFVPITQSYSSSLQRCEKIDSCSCRLDNGTEISLHFADNSENGNPIFHYHYQASKPYAYFKYSPCIGLPCGTGITNASLCLDPTLLQPASDLGSLSSATFDVSGENVSVVYTSAIGEKLQVISRVHLQCSDVERFRFDSNRTTVYNFTLFTRCACPGGCGPRRLTGEMSVGTVLVLIFFSAVTLYFGIGSLYRKAVYGGTCSEVIPHREFWVSLPPLMKDGYIFFISPCLGNRTDYKTYDKL</sequence>
<keyword evidence="6 15" id="KW-0812">Transmembrane</keyword>
<evidence type="ECO:0000256" key="2">
    <source>
        <dbReference type="ARBA" id="ARBA00004358"/>
    </source>
</evidence>
<protein>
    <recommendedName>
        <fullName evidence="5">Autophagy-related protein 27</fullName>
    </recommendedName>
</protein>
<dbReference type="GO" id="GO:0005802">
    <property type="term" value="C:trans-Golgi network"/>
    <property type="evidence" value="ECO:0007669"/>
    <property type="project" value="TreeGrafter"/>
</dbReference>
<dbReference type="InterPro" id="IPR044865">
    <property type="entry name" value="MRH_dom"/>
</dbReference>
<dbReference type="GO" id="GO:0006914">
    <property type="term" value="P:autophagy"/>
    <property type="evidence" value="ECO:0007669"/>
    <property type="project" value="UniProtKB-KW"/>
</dbReference>
<evidence type="ECO:0000256" key="7">
    <source>
        <dbReference type="ARBA" id="ARBA00022729"/>
    </source>
</evidence>
<evidence type="ECO:0000313" key="18">
    <source>
        <dbReference type="EMBL" id="KAK7094557.1"/>
    </source>
</evidence>
<feature type="signal peptide" evidence="16">
    <location>
        <begin position="1"/>
        <end position="24"/>
    </location>
</feature>
<dbReference type="PANTHER" id="PTHR15071:SF34">
    <property type="entry name" value="MRH DOMAIN-CONTAINING PROTEIN"/>
    <property type="match status" value="1"/>
</dbReference>
<feature type="chain" id="PRO_5042868365" description="Autophagy-related protein 27" evidence="16">
    <location>
        <begin position="25"/>
        <end position="258"/>
    </location>
</feature>
<evidence type="ECO:0000256" key="8">
    <source>
        <dbReference type="ARBA" id="ARBA00022989"/>
    </source>
</evidence>
<keyword evidence="7 16" id="KW-0732">Signal</keyword>
<keyword evidence="14" id="KW-0968">Cytoplasmic vesicle</keyword>
<organism evidence="18 19">
    <name type="scientific">Littorina saxatilis</name>
    <dbReference type="NCBI Taxonomy" id="31220"/>
    <lineage>
        <taxon>Eukaryota</taxon>
        <taxon>Metazoa</taxon>
        <taxon>Spiralia</taxon>
        <taxon>Lophotrochozoa</taxon>
        <taxon>Mollusca</taxon>
        <taxon>Gastropoda</taxon>
        <taxon>Caenogastropoda</taxon>
        <taxon>Littorinimorpha</taxon>
        <taxon>Littorinoidea</taxon>
        <taxon>Littorinidae</taxon>
        <taxon>Littorina</taxon>
    </lineage>
</organism>
<evidence type="ECO:0000256" key="9">
    <source>
        <dbReference type="ARBA" id="ARBA00023006"/>
    </source>
</evidence>
<dbReference type="PANTHER" id="PTHR15071">
    <property type="entry name" value="MANNOSE-6-PHOSPHATE RECEPTOR FAMILY MEMBER"/>
    <property type="match status" value="1"/>
</dbReference>
<gene>
    <name evidence="18" type="ORF">V1264_006094</name>
</gene>
<dbReference type="InterPro" id="IPR018939">
    <property type="entry name" value="Autophagy-rel_prot_27"/>
</dbReference>
<evidence type="ECO:0000256" key="12">
    <source>
        <dbReference type="ARBA" id="ARBA00023136"/>
    </source>
</evidence>
<evidence type="ECO:0000256" key="4">
    <source>
        <dbReference type="ARBA" id="ARBA00005363"/>
    </source>
</evidence>
<evidence type="ECO:0000256" key="15">
    <source>
        <dbReference type="SAM" id="Phobius"/>
    </source>
</evidence>
<dbReference type="GO" id="GO:0031966">
    <property type="term" value="C:mitochondrial membrane"/>
    <property type="evidence" value="ECO:0007669"/>
    <property type="project" value="UniProtKB-SubCell"/>
</dbReference>
<dbReference type="Proteomes" id="UP001374579">
    <property type="component" value="Unassembled WGS sequence"/>
</dbReference>
<evidence type="ECO:0000256" key="13">
    <source>
        <dbReference type="ARBA" id="ARBA00023157"/>
    </source>
</evidence>
<name>A0AAN9AWX9_9CAEN</name>
<dbReference type="AlphaFoldDB" id="A0AAN9AWX9"/>
<evidence type="ECO:0000256" key="10">
    <source>
        <dbReference type="ARBA" id="ARBA00023034"/>
    </source>
</evidence>
<dbReference type="GO" id="GO:0030659">
    <property type="term" value="C:cytoplasmic vesicle membrane"/>
    <property type="evidence" value="ECO:0007669"/>
    <property type="project" value="UniProtKB-SubCell"/>
</dbReference>
<evidence type="ECO:0000256" key="3">
    <source>
        <dbReference type="ARBA" id="ARBA00004394"/>
    </source>
</evidence>
<evidence type="ECO:0000256" key="1">
    <source>
        <dbReference type="ARBA" id="ARBA00004304"/>
    </source>
</evidence>
<evidence type="ECO:0000256" key="16">
    <source>
        <dbReference type="SAM" id="SignalP"/>
    </source>
</evidence>
<keyword evidence="11" id="KW-0496">Mitochondrion</keyword>
<keyword evidence="19" id="KW-1185">Reference proteome</keyword>
<comment type="caution">
    <text evidence="18">The sequence shown here is derived from an EMBL/GenBank/DDBJ whole genome shotgun (WGS) entry which is preliminary data.</text>
</comment>
<evidence type="ECO:0000259" key="17">
    <source>
        <dbReference type="PROSITE" id="PS51914"/>
    </source>
</evidence>
<evidence type="ECO:0000313" key="19">
    <source>
        <dbReference type="Proteomes" id="UP001374579"/>
    </source>
</evidence>
<dbReference type="Pfam" id="PF09451">
    <property type="entry name" value="ATG27"/>
    <property type="match status" value="1"/>
</dbReference>
<feature type="domain" description="MRH" evidence="17">
    <location>
        <begin position="60"/>
        <end position="173"/>
    </location>
</feature>
<evidence type="ECO:0000256" key="5">
    <source>
        <dbReference type="ARBA" id="ARBA00013776"/>
    </source>
</evidence>
<dbReference type="PROSITE" id="PS51914">
    <property type="entry name" value="MRH"/>
    <property type="match status" value="1"/>
</dbReference>